<reference evidence="1 2" key="1">
    <citation type="submission" date="2015-01" db="EMBL/GenBank/DDBJ databases">
        <title>Evolution of Trichinella species and genotypes.</title>
        <authorList>
            <person name="Korhonen P.K."/>
            <person name="Edoardo P."/>
            <person name="Giuseppe L.R."/>
            <person name="Gasser R.B."/>
        </authorList>
    </citation>
    <scope>NUCLEOTIDE SEQUENCE [LARGE SCALE GENOMIC DNA]</scope>
    <source>
        <strain evidence="1">ISS3</strain>
    </source>
</reference>
<sequence length="257" mass="30004">LNILLSTFLSPFHHFYKVYEPEKSMAPRSNNVEEDDYDSVFKILLRIYSFECICSLLLFKDVCPIYTSDEETVSIQKMSIRIQKKLVSKMVSSNVARMLFTDRAVQFLDSLNSVLKAIFTSKESKKVIKNVIKITGKIYLLNQNNQFSNEEMASLEDFQKRFHRLFLAVISFHEVTYSYNRDYLSEKLNKLGSVLISIIDGHLSEKSKERVRSVVFYLTNEKFLDYLYSIHGRSPEHILLAESFFTNAKNFVDADEF</sequence>
<evidence type="ECO:0000313" key="2">
    <source>
        <dbReference type="Proteomes" id="UP000054776"/>
    </source>
</evidence>
<dbReference type="InterPro" id="IPR038355">
    <property type="entry name" value="TNFAIP8_sf"/>
</dbReference>
<dbReference type="AlphaFoldDB" id="A0A0V1BCU2"/>
<organism evidence="1 2">
    <name type="scientific">Trichinella spiralis</name>
    <name type="common">Trichina worm</name>
    <dbReference type="NCBI Taxonomy" id="6334"/>
    <lineage>
        <taxon>Eukaryota</taxon>
        <taxon>Metazoa</taxon>
        <taxon>Ecdysozoa</taxon>
        <taxon>Nematoda</taxon>
        <taxon>Enoplea</taxon>
        <taxon>Dorylaimia</taxon>
        <taxon>Trichinellida</taxon>
        <taxon>Trichinellidae</taxon>
        <taxon>Trichinella</taxon>
    </lineage>
</organism>
<comment type="caution">
    <text evidence="1">The sequence shown here is derived from an EMBL/GenBank/DDBJ whole genome shotgun (WGS) entry which is preliminary data.</text>
</comment>
<dbReference type="InParanoid" id="A0A0V1BCU2"/>
<name>A0A0V1BCU2_TRISP</name>
<dbReference type="InterPro" id="IPR008477">
    <property type="entry name" value="TNFAIP8-like"/>
</dbReference>
<dbReference type="Proteomes" id="UP000054776">
    <property type="component" value="Unassembled WGS sequence"/>
</dbReference>
<feature type="non-terminal residue" evidence="1">
    <location>
        <position position="1"/>
    </location>
</feature>
<dbReference type="PANTHER" id="PTHR12757">
    <property type="entry name" value="TUMOR NECROSIS FACTOR INDUCED PROTEIN"/>
    <property type="match status" value="1"/>
</dbReference>
<dbReference type="EMBL" id="JYDH01000062">
    <property type="protein sequence ID" value="KRY34717.1"/>
    <property type="molecule type" value="Genomic_DNA"/>
</dbReference>
<accession>A0A0V1BCU2</accession>
<dbReference type="Pfam" id="PF05527">
    <property type="entry name" value="TNFAIP8"/>
    <property type="match status" value="1"/>
</dbReference>
<dbReference type="GO" id="GO:0042981">
    <property type="term" value="P:regulation of apoptotic process"/>
    <property type="evidence" value="ECO:0007669"/>
    <property type="project" value="InterPro"/>
</dbReference>
<dbReference type="OrthoDB" id="10055976at2759"/>
<dbReference type="Gene3D" id="1.20.1440.160">
    <property type="entry name" value="Tumor necrosis factor alpha-induced protein 8-like"/>
    <property type="match status" value="1"/>
</dbReference>
<dbReference type="GO" id="GO:0005737">
    <property type="term" value="C:cytoplasm"/>
    <property type="evidence" value="ECO:0007669"/>
    <property type="project" value="TreeGrafter"/>
</dbReference>
<dbReference type="PANTHER" id="PTHR12757:SF1">
    <property type="entry name" value="PROTEIN SALIVARY GLANDS MARRED"/>
    <property type="match status" value="1"/>
</dbReference>
<protein>
    <submittedName>
        <fullName evidence="1">Tumor necrosis factor alpha-induced protein 8</fullName>
    </submittedName>
</protein>
<evidence type="ECO:0000313" key="1">
    <source>
        <dbReference type="EMBL" id="KRY34717.1"/>
    </source>
</evidence>
<keyword evidence="2" id="KW-1185">Reference proteome</keyword>
<gene>
    <name evidence="1" type="primary">Tnfaip8</name>
    <name evidence="1" type="ORF">T01_12262</name>
</gene>
<proteinExistence type="predicted"/>